<dbReference type="InterPro" id="IPR005929">
    <property type="entry name" value="Ribulokinase"/>
</dbReference>
<feature type="domain" description="Carbohydrate kinase FGGY N-terminal" evidence="10">
    <location>
        <begin position="8"/>
        <end position="279"/>
    </location>
</feature>
<dbReference type="EMBL" id="CP104067">
    <property type="protein sequence ID" value="WAH41220.1"/>
    <property type="molecule type" value="Genomic_DNA"/>
</dbReference>
<evidence type="ECO:0000256" key="1">
    <source>
        <dbReference type="ARBA" id="ARBA00022679"/>
    </source>
</evidence>
<proteinExistence type="inferred from homology"/>
<dbReference type="PANTHER" id="PTHR43435:SF4">
    <property type="entry name" value="FGGY CARBOHYDRATE KINASE DOMAIN-CONTAINING PROTEIN"/>
    <property type="match status" value="1"/>
</dbReference>
<keyword evidence="1 7" id="KW-0808">Transferase</keyword>
<dbReference type="SUPFAM" id="SSF53067">
    <property type="entry name" value="Actin-like ATPase domain"/>
    <property type="match status" value="2"/>
</dbReference>
<comment type="similarity">
    <text evidence="7 9">Belongs to the ribulokinase family.</text>
</comment>
<keyword evidence="2 7" id="KW-0547">Nucleotide-binding</keyword>
<reference evidence="12" key="1">
    <citation type="submission" date="2022-08" db="EMBL/GenBank/DDBJ databases">
        <title>Alicyclobacillus fastidiosus DSM 17978, complete genome.</title>
        <authorList>
            <person name="Wang Q."/>
            <person name="Cai R."/>
            <person name="Wang Z."/>
        </authorList>
    </citation>
    <scope>NUCLEOTIDE SEQUENCE</scope>
    <source>
        <strain evidence="12">DSM 17978</strain>
    </source>
</reference>
<dbReference type="EC" id="2.7.1.16" evidence="7 8"/>
<evidence type="ECO:0000256" key="3">
    <source>
        <dbReference type="ARBA" id="ARBA00022777"/>
    </source>
</evidence>
<dbReference type="GO" id="GO:0008741">
    <property type="term" value="F:ribulokinase activity"/>
    <property type="evidence" value="ECO:0007669"/>
    <property type="project" value="UniProtKB-EC"/>
</dbReference>
<comment type="pathway">
    <text evidence="7 9">Carbohydrate degradation; L-arabinose degradation via L-ribulose; D-xylulose 5-phosphate from L-arabinose (bacterial route): step 2/3.</text>
</comment>
<comment type="catalytic activity">
    <reaction evidence="7">
        <text>D-ribulose + ATP = D-ribulose 5-phosphate + ADP + H(+)</text>
        <dbReference type="Rhea" id="RHEA:17601"/>
        <dbReference type="ChEBI" id="CHEBI:15378"/>
        <dbReference type="ChEBI" id="CHEBI:17173"/>
        <dbReference type="ChEBI" id="CHEBI:30616"/>
        <dbReference type="ChEBI" id="CHEBI:58121"/>
        <dbReference type="ChEBI" id="CHEBI:456216"/>
        <dbReference type="EC" id="2.7.1.16"/>
    </reaction>
</comment>
<evidence type="ECO:0000256" key="9">
    <source>
        <dbReference type="RuleBase" id="RU003455"/>
    </source>
</evidence>
<dbReference type="InterPro" id="IPR018485">
    <property type="entry name" value="FGGY_C"/>
</dbReference>
<dbReference type="PANTHER" id="PTHR43435">
    <property type="entry name" value="RIBULOKINASE"/>
    <property type="match status" value="1"/>
</dbReference>
<organism evidence="12 13">
    <name type="scientific">Alicyclobacillus fastidiosus</name>
    <dbReference type="NCBI Taxonomy" id="392011"/>
    <lineage>
        <taxon>Bacteria</taxon>
        <taxon>Bacillati</taxon>
        <taxon>Bacillota</taxon>
        <taxon>Bacilli</taxon>
        <taxon>Bacillales</taxon>
        <taxon>Alicyclobacillaceae</taxon>
        <taxon>Alicyclobacillus</taxon>
    </lineage>
</organism>
<dbReference type="NCBIfam" id="TIGR01234">
    <property type="entry name" value="L-ribulokinase"/>
    <property type="match status" value="1"/>
</dbReference>
<keyword evidence="6 7" id="KW-0119">Carbohydrate metabolism</keyword>
<evidence type="ECO:0000256" key="5">
    <source>
        <dbReference type="ARBA" id="ARBA00022935"/>
    </source>
</evidence>
<keyword evidence="13" id="KW-1185">Reference proteome</keyword>
<evidence type="ECO:0000256" key="8">
    <source>
        <dbReference type="NCBIfam" id="TIGR01234"/>
    </source>
</evidence>
<protein>
    <recommendedName>
        <fullName evidence="7 8">Ribulokinase</fullName>
        <ecNumber evidence="7 8">2.7.1.16</ecNumber>
    </recommendedName>
</protein>
<evidence type="ECO:0000256" key="2">
    <source>
        <dbReference type="ARBA" id="ARBA00022741"/>
    </source>
</evidence>
<evidence type="ECO:0000259" key="10">
    <source>
        <dbReference type="Pfam" id="PF00370"/>
    </source>
</evidence>
<evidence type="ECO:0000313" key="13">
    <source>
        <dbReference type="Proteomes" id="UP001164761"/>
    </source>
</evidence>
<dbReference type="Proteomes" id="UP001164761">
    <property type="component" value="Chromosome"/>
</dbReference>
<name>A0ABY6ZEA1_9BACL</name>
<comment type="catalytic activity">
    <reaction evidence="7 9">
        <text>L-ribulose + ATP = L-ribulose 5-phosphate + ADP + H(+)</text>
        <dbReference type="Rhea" id="RHEA:22072"/>
        <dbReference type="ChEBI" id="CHEBI:15378"/>
        <dbReference type="ChEBI" id="CHEBI:16880"/>
        <dbReference type="ChEBI" id="CHEBI:30616"/>
        <dbReference type="ChEBI" id="CHEBI:58226"/>
        <dbReference type="ChEBI" id="CHEBI:456216"/>
        <dbReference type="EC" id="2.7.1.16"/>
    </reaction>
</comment>
<feature type="domain" description="Carbohydrate kinase FGGY C-terminal" evidence="11">
    <location>
        <begin position="291"/>
        <end position="488"/>
    </location>
</feature>
<dbReference type="CDD" id="cd07781">
    <property type="entry name" value="ASKHA_NBD_FGGY_L-RBK"/>
    <property type="match status" value="1"/>
</dbReference>
<keyword evidence="4 7" id="KW-0067">ATP-binding</keyword>
<evidence type="ECO:0000259" key="11">
    <source>
        <dbReference type="Pfam" id="PF02782"/>
    </source>
</evidence>
<dbReference type="InterPro" id="IPR000577">
    <property type="entry name" value="Carb_kinase_FGGY"/>
</dbReference>
<dbReference type="PIRSF" id="PIRSF000538">
    <property type="entry name" value="GlpK"/>
    <property type="match status" value="1"/>
</dbReference>
<evidence type="ECO:0000256" key="6">
    <source>
        <dbReference type="ARBA" id="ARBA00023277"/>
    </source>
</evidence>
<dbReference type="HAMAP" id="MF_00520">
    <property type="entry name" value="Ribulokinase"/>
    <property type="match status" value="1"/>
</dbReference>
<dbReference type="RefSeq" id="WP_268005131.1">
    <property type="nucleotide sequence ID" value="NZ_CP104067.1"/>
</dbReference>
<gene>
    <name evidence="7" type="primary">araB</name>
    <name evidence="12" type="ORF">NZD89_23635</name>
</gene>
<dbReference type="NCBIfam" id="NF003154">
    <property type="entry name" value="PRK04123.1"/>
    <property type="match status" value="1"/>
</dbReference>
<keyword evidence="3 7" id="KW-0418">Kinase</keyword>
<evidence type="ECO:0000256" key="7">
    <source>
        <dbReference type="HAMAP-Rule" id="MF_00520"/>
    </source>
</evidence>
<evidence type="ECO:0000313" key="12">
    <source>
        <dbReference type="EMBL" id="WAH41220.1"/>
    </source>
</evidence>
<keyword evidence="5 7" id="KW-0054">Arabinose catabolism</keyword>
<dbReference type="Gene3D" id="3.30.420.40">
    <property type="match status" value="2"/>
</dbReference>
<accession>A0ABY6ZEA1</accession>
<dbReference type="InterPro" id="IPR018484">
    <property type="entry name" value="FGGY_N"/>
</dbReference>
<dbReference type="InterPro" id="IPR043129">
    <property type="entry name" value="ATPase_NBD"/>
</dbReference>
<dbReference type="Pfam" id="PF00370">
    <property type="entry name" value="FGGY_N"/>
    <property type="match status" value="1"/>
</dbReference>
<sequence length="555" mass="60719">MEVLDKFTIGIDFGTESARVVLVSTTSGQLMAAHSTPYRHGVLSRELPTGESLGFDWALQHPKDYIDAIRESIPSVLKESGVAARDVIGIGIDFTSCTILPIDEQGTPLCLLEAYRRRPHSWPKLWKHHAADAQARLATSVAEERGGRFLDRYGGRISSEWMVPKVLQVLTEDPEIYRVADKFVEAGDWITLCLTGRLVRNAGGAGFKALWHARDGYPPTGYFRALHPELEDLVDKKLAGRVVPVGSNVGGLSEEMASSLGLLPGTPVASAVIDAFAAVPGLGIAQPGKMVLAMGTSTCHMLLADREEFVPGMTGVVQNGIIPGYYGYEAGQAAVGDIFGWFAQHGVPPYVLDSARREGISTFDWLERRADSLVPGESGLLALDWWNGNRILADTTLSGVIIGYTLATKPEEIYRALLESTAFGTRMIIEQFEEKGLEVNTLHVGGGIAQKNRLLMQIYADVTGKRVYVPKMNENVALGSALFGAVAAGHGAGGYDSVQEAIEQMISYEQVVYHPNASTREVYHSQYKCYADLHHYFGKQNKSIMYTLRQLRDRD</sequence>
<dbReference type="Pfam" id="PF02782">
    <property type="entry name" value="FGGY_C"/>
    <property type="match status" value="1"/>
</dbReference>
<evidence type="ECO:0000256" key="4">
    <source>
        <dbReference type="ARBA" id="ARBA00022840"/>
    </source>
</evidence>